<evidence type="ECO:0000256" key="1">
    <source>
        <dbReference type="SAM" id="MobiDB-lite"/>
    </source>
</evidence>
<sequence length="291" mass="31335">MTEADEAAFNDAFDETETPETEETANVPETAEPENGTETEAEQSAPEGGGVPADGEAETAAEPENGETAVNDYSDLLDEGPAEKQEESEVPKVPEKREEPKADVPPAAAAKGITYQEIVANLPTDYEGLNLKEFAELYPEEVKCSMFLAEHIANQILSRGGNGGDNPGLGQRLDQMEQFMRQQFAAQAQETFDNAVLAEHPDAREIVSSDPKFKEWLKSQSPGLKRMFLESTDPKDACMILDMYKGTAGSRKSGVAASKRSAYAGSGKAGGRPGMSGRSAEDEFDAGWNED</sequence>
<evidence type="ECO:0000313" key="2">
    <source>
        <dbReference type="EMBL" id="DAE08857.1"/>
    </source>
</evidence>
<feature type="region of interest" description="Disordered" evidence="1">
    <location>
        <begin position="248"/>
        <end position="291"/>
    </location>
</feature>
<feature type="compositionally biased region" description="Acidic residues" evidence="1">
    <location>
        <begin position="31"/>
        <end position="41"/>
    </location>
</feature>
<feature type="compositionally biased region" description="Acidic residues" evidence="1">
    <location>
        <begin position="282"/>
        <end position="291"/>
    </location>
</feature>
<protein>
    <submittedName>
        <fullName evidence="2">Uncharacterized protein</fullName>
    </submittedName>
</protein>
<accession>A0A8S5PQY7</accession>
<feature type="compositionally biased region" description="Basic and acidic residues" evidence="1">
    <location>
        <begin position="81"/>
        <end position="102"/>
    </location>
</feature>
<name>A0A8S5PQY7_9CAUD</name>
<feature type="region of interest" description="Disordered" evidence="1">
    <location>
        <begin position="1"/>
        <end position="108"/>
    </location>
</feature>
<feature type="compositionally biased region" description="Acidic residues" evidence="1">
    <location>
        <begin position="1"/>
        <end position="23"/>
    </location>
</feature>
<organism evidence="2">
    <name type="scientific">Podoviridae sp. ct8dV2</name>
    <dbReference type="NCBI Taxonomy" id="2825222"/>
    <lineage>
        <taxon>Viruses</taxon>
        <taxon>Duplodnaviria</taxon>
        <taxon>Heunggongvirae</taxon>
        <taxon>Uroviricota</taxon>
        <taxon>Caudoviricetes</taxon>
    </lineage>
</organism>
<reference evidence="2" key="1">
    <citation type="journal article" date="2021" name="Proc. Natl. Acad. Sci. U.S.A.">
        <title>A Catalog of Tens of Thousands of Viruses from Human Metagenomes Reveals Hidden Associations with Chronic Diseases.</title>
        <authorList>
            <person name="Tisza M.J."/>
            <person name="Buck C.B."/>
        </authorList>
    </citation>
    <scope>NUCLEOTIDE SEQUENCE</scope>
    <source>
        <strain evidence="2">Ct8dV2</strain>
    </source>
</reference>
<proteinExistence type="predicted"/>
<dbReference type="EMBL" id="BK015477">
    <property type="protein sequence ID" value="DAE08857.1"/>
    <property type="molecule type" value="Genomic_DNA"/>
</dbReference>
<feature type="compositionally biased region" description="Acidic residues" evidence="1">
    <location>
        <begin position="55"/>
        <end position="65"/>
    </location>
</feature>